<dbReference type="InterPro" id="IPR014729">
    <property type="entry name" value="Rossmann-like_a/b/a_fold"/>
</dbReference>
<evidence type="ECO:0000256" key="10">
    <source>
        <dbReference type="SAM" id="MobiDB-lite"/>
    </source>
</evidence>
<dbReference type="PANTHER" id="PTHR12196:SF2">
    <property type="entry name" value="DIPHTHINE--AMMONIA LIGASE"/>
    <property type="match status" value="1"/>
</dbReference>
<dbReference type="Gene3D" id="3.40.50.620">
    <property type="entry name" value="HUPs"/>
    <property type="match status" value="1"/>
</dbReference>
<dbReference type="SUPFAM" id="SSF55298">
    <property type="entry name" value="YjgF-like"/>
    <property type="match status" value="2"/>
</dbReference>
<keyword evidence="5" id="KW-0547">Nucleotide-binding</keyword>
<sequence>MLVVGLLSGGKDSVYNLLHCILNGHQPIALASLAPPKGKDELDSYMYQTVGHSGLTSIASALGLPLYTHEIKGTALELGAEYGDREGGAAAGSTGAAGASGGGRKGDETEDLYELLLKVKAAHPNVQAVSCGAILSNYQRVRVEHVCSRLRLTPVAYLWERGQRELLGEMVKAGMTSLLVKVAGAGLQVDHLGLSLAEMEPTLHRLNAKYQLHICGEGGEYETFTVDCPIFRREVVLDKTTTVLTDPSPFSTIAHLHLDTCSLGALKSEEEETFEQTRERLRGIVTVPPVLDGRSLKVLTAARISGEGEGLKGLSLAEEEKREEVVYEGQQSTSRREGEWLYFGEVMAPTPSEEEEMSIEDEVRGCFAELEALLTTHSLTLLHLTHLTLYLSPPCMSLFPRINAIYTTYFGTSPPTRACVSIHPSSFPSSRWMKLEGLACSATGRQCLHVQSLSYWAPANIGPYSQGILSSSSRLFIAGQIPLLPSSLTLPPPEEEFGYSVALSLQHVRRAKEAVAEGSGRWNGWTEGGVCWIGKCEREGEWSEKVAAARRGWREWERRLGAPSLEEEEDSEEDDEESKAAPILFVQAEELPRGAAVEWQVTFATGLVEGGPAHGEEEEDSDEEEEGASRRSRRAESWANEKVQSEAASPLVYQCSPSNGTASVVNAILACNLEHIAPPSSLSSLSTIHSIKAFHLPHVSLSQIRQLASTLFGLPTEQLPALSTVAVGRISSSEGKEGAHEVGFVVTAEVREL</sequence>
<dbReference type="Pfam" id="PF01902">
    <property type="entry name" value="Diphthami_syn_2"/>
    <property type="match status" value="1"/>
</dbReference>
<dbReference type="Gene3D" id="3.30.1330.40">
    <property type="entry name" value="RutC-like"/>
    <property type="match status" value="2"/>
</dbReference>
<dbReference type="FunCoup" id="A0A1Y2FR14">
    <property type="interactions" value="17"/>
</dbReference>
<evidence type="ECO:0000259" key="11">
    <source>
        <dbReference type="Pfam" id="PF01902"/>
    </source>
</evidence>
<evidence type="ECO:0000313" key="12">
    <source>
        <dbReference type="EMBL" id="ORY86027.1"/>
    </source>
</evidence>
<evidence type="ECO:0000256" key="3">
    <source>
        <dbReference type="ARBA" id="ARBA00018426"/>
    </source>
</evidence>
<evidence type="ECO:0000313" key="13">
    <source>
        <dbReference type="Proteomes" id="UP000193467"/>
    </source>
</evidence>
<dbReference type="EMBL" id="MCGR01000015">
    <property type="protein sequence ID" value="ORY86027.1"/>
    <property type="molecule type" value="Genomic_DNA"/>
</dbReference>
<evidence type="ECO:0000256" key="5">
    <source>
        <dbReference type="ARBA" id="ARBA00022741"/>
    </source>
</evidence>
<keyword evidence="13" id="KW-1185">Reference proteome</keyword>
<keyword evidence="6" id="KW-0067">ATP-binding</keyword>
<organism evidence="12 13">
    <name type="scientific">Leucosporidium creatinivorum</name>
    <dbReference type="NCBI Taxonomy" id="106004"/>
    <lineage>
        <taxon>Eukaryota</taxon>
        <taxon>Fungi</taxon>
        <taxon>Dikarya</taxon>
        <taxon>Basidiomycota</taxon>
        <taxon>Pucciniomycotina</taxon>
        <taxon>Microbotryomycetes</taxon>
        <taxon>Leucosporidiales</taxon>
        <taxon>Leucosporidium</taxon>
    </lineage>
</organism>
<feature type="region of interest" description="Disordered" evidence="10">
    <location>
        <begin position="609"/>
        <end position="641"/>
    </location>
</feature>
<dbReference type="PANTHER" id="PTHR12196">
    <property type="entry name" value="DOMAIN OF UNKNOWN FUNCTION 71 DUF71 -CONTAINING PROTEIN"/>
    <property type="match status" value="1"/>
</dbReference>
<dbReference type="InterPro" id="IPR035959">
    <property type="entry name" value="RutC-like_sf"/>
</dbReference>
<evidence type="ECO:0000256" key="6">
    <source>
        <dbReference type="ARBA" id="ARBA00022840"/>
    </source>
</evidence>
<proteinExistence type="predicted"/>
<name>A0A1Y2FR14_9BASI</name>
<keyword evidence="4" id="KW-0436">Ligase</keyword>
<dbReference type="GO" id="GO:0005524">
    <property type="term" value="F:ATP binding"/>
    <property type="evidence" value="ECO:0007669"/>
    <property type="project" value="UniProtKB-KW"/>
</dbReference>
<dbReference type="GO" id="GO:0017178">
    <property type="term" value="F:diphthine-ammonia ligase activity"/>
    <property type="evidence" value="ECO:0007669"/>
    <property type="project" value="UniProtKB-EC"/>
</dbReference>
<dbReference type="InterPro" id="IPR030662">
    <property type="entry name" value="DPH6/MJ0570"/>
</dbReference>
<dbReference type="InParanoid" id="A0A1Y2FR14"/>
<evidence type="ECO:0000256" key="2">
    <source>
        <dbReference type="ARBA" id="ARBA00012089"/>
    </source>
</evidence>
<dbReference type="FunFam" id="3.40.50.620:FF:000145">
    <property type="entry name" value="ATP-binding domain containing protein"/>
    <property type="match status" value="1"/>
</dbReference>
<dbReference type="CDD" id="cd01994">
    <property type="entry name" value="AANH_PF0828-like"/>
    <property type="match status" value="1"/>
</dbReference>
<evidence type="ECO:0000256" key="9">
    <source>
        <dbReference type="ARBA" id="ARBA00048108"/>
    </source>
</evidence>
<dbReference type="EC" id="6.3.1.14" evidence="2"/>
<dbReference type="Proteomes" id="UP000193467">
    <property type="component" value="Unassembled WGS sequence"/>
</dbReference>
<comment type="pathway">
    <text evidence="1">Protein modification; peptidyl-diphthamide biosynthesis.</text>
</comment>
<evidence type="ECO:0000256" key="4">
    <source>
        <dbReference type="ARBA" id="ARBA00022598"/>
    </source>
</evidence>
<comment type="catalytic activity">
    <reaction evidence="9">
        <text>diphthine-[translation elongation factor 2] + NH4(+) + ATP = diphthamide-[translation elongation factor 2] + AMP + diphosphate + H(+)</text>
        <dbReference type="Rhea" id="RHEA:19753"/>
        <dbReference type="Rhea" id="RHEA-COMP:10172"/>
        <dbReference type="Rhea" id="RHEA-COMP:10174"/>
        <dbReference type="ChEBI" id="CHEBI:15378"/>
        <dbReference type="ChEBI" id="CHEBI:16692"/>
        <dbReference type="ChEBI" id="CHEBI:28938"/>
        <dbReference type="ChEBI" id="CHEBI:30616"/>
        <dbReference type="ChEBI" id="CHEBI:33019"/>
        <dbReference type="ChEBI" id="CHEBI:82696"/>
        <dbReference type="ChEBI" id="CHEBI:456215"/>
        <dbReference type="EC" id="6.3.1.14"/>
    </reaction>
</comment>
<evidence type="ECO:0000256" key="1">
    <source>
        <dbReference type="ARBA" id="ARBA00005156"/>
    </source>
</evidence>
<protein>
    <recommendedName>
        <fullName evidence="3">Diphthine--ammonia ligase</fullName>
        <ecNumber evidence="2">6.3.1.14</ecNumber>
    </recommendedName>
    <alternativeName>
        <fullName evidence="7">Diphthamide synthase</fullName>
    </alternativeName>
    <alternativeName>
        <fullName evidence="8">Diphthamide synthetase</fullName>
    </alternativeName>
</protein>
<dbReference type="InterPro" id="IPR002761">
    <property type="entry name" value="Diphthami_syn_dom"/>
</dbReference>
<dbReference type="OrthoDB" id="686384at2759"/>
<accession>A0A1Y2FR14</accession>
<dbReference type="SUPFAM" id="SSF52402">
    <property type="entry name" value="Adenine nucleotide alpha hydrolases-like"/>
    <property type="match status" value="1"/>
</dbReference>
<feature type="compositionally biased region" description="Acidic residues" evidence="10">
    <location>
        <begin position="616"/>
        <end position="626"/>
    </location>
</feature>
<reference evidence="12 13" key="1">
    <citation type="submission" date="2016-07" db="EMBL/GenBank/DDBJ databases">
        <title>Pervasive Adenine N6-methylation of Active Genes in Fungi.</title>
        <authorList>
            <consortium name="DOE Joint Genome Institute"/>
            <person name="Mondo S.J."/>
            <person name="Dannebaum R.O."/>
            <person name="Kuo R.C."/>
            <person name="Labutti K."/>
            <person name="Haridas S."/>
            <person name="Kuo A."/>
            <person name="Salamov A."/>
            <person name="Ahrendt S.R."/>
            <person name="Lipzen A."/>
            <person name="Sullivan W."/>
            <person name="Andreopoulos W.B."/>
            <person name="Clum A."/>
            <person name="Lindquist E."/>
            <person name="Daum C."/>
            <person name="Ramamoorthy G.K."/>
            <person name="Gryganskyi A."/>
            <person name="Culley D."/>
            <person name="Magnuson J.K."/>
            <person name="James T.Y."/>
            <person name="O'Malley M.A."/>
            <person name="Stajich J.E."/>
            <person name="Spatafora J.W."/>
            <person name="Visel A."/>
            <person name="Grigoriev I.V."/>
        </authorList>
    </citation>
    <scope>NUCLEOTIDE SEQUENCE [LARGE SCALE GENOMIC DNA]</scope>
    <source>
        <strain evidence="12 13">62-1032</strain>
    </source>
</reference>
<dbReference type="GO" id="GO:0017183">
    <property type="term" value="P:protein histidyl modification to diphthamide"/>
    <property type="evidence" value="ECO:0007669"/>
    <property type="project" value="TreeGrafter"/>
</dbReference>
<comment type="caution">
    <text evidence="12">The sequence shown here is derived from an EMBL/GenBank/DDBJ whole genome shotgun (WGS) entry which is preliminary data.</text>
</comment>
<dbReference type="AlphaFoldDB" id="A0A1Y2FR14"/>
<gene>
    <name evidence="12" type="ORF">BCR35DRAFT_302670</name>
</gene>
<dbReference type="FunFam" id="3.90.1490.10:FF:000001">
    <property type="entry name" value="Diphthine--ammonia ligase"/>
    <property type="match status" value="1"/>
</dbReference>
<evidence type="ECO:0000256" key="7">
    <source>
        <dbReference type="ARBA" id="ARBA00029814"/>
    </source>
</evidence>
<evidence type="ECO:0000256" key="8">
    <source>
        <dbReference type="ARBA" id="ARBA00031552"/>
    </source>
</evidence>
<dbReference type="NCBIfam" id="TIGR00290">
    <property type="entry name" value="MJ0570_dom"/>
    <property type="match status" value="1"/>
</dbReference>
<dbReference type="STRING" id="106004.A0A1Y2FR14"/>
<dbReference type="Gene3D" id="3.90.1490.10">
    <property type="entry name" value="putative n-type atp pyrophosphatase, domain 2"/>
    <property type="match status" value="1"/>
</dbReference>
<feature type="domain" description="Diphthamide synthase" evidence="11">
    <location>
        <begin position="103"/>
        <end position="241"/>
    </location>
</feature>